<dbReference type="CDD" id="cd04301">
    <property type="entry name" value="NAT_SF"/>
    <property type="match status" value="1"/>
</dbReference>
<dbReference type="Pfam" id="PF00583">
    <property type="entry name" value="Acetyltransf_1"/>
    <property type="match status" value="1"/>
</dbReference>
<dbReference type="PROSITE" id="PS51186">
    <property type="entry name" value="GNAT"/>
    <property type="match status" value="1"/>
</dbReference>
<sequence>MNDITYHHGLGPDQRARAAQLYWQAFGGKLGRVMRPQTRALDFITRVIAPQFALSARNARGELVGVIGFRTPFGSFVGGGPRDLRASYGRMGGLWRAGCLRALAQDLEPGTMMVDGLAVCPEARGQGIGTELIESLSSYAQSQGYSALCLEVVAENMRARALYDRLGFVATGQRHSIFTRLAFDFHRVHEMRRAL</sequence>
<dbReference type="PANTHER" id="PTHR13947">
    <property type="entry name" value="GNAT FAMILY N-ACETYLTRANSFERASE"/>
    <property type="match status" value="1"/>
</dbReference>
<evidence type="ECO:0000313" key="3">
    <source>
        <dbReference type="EMBL" id="KEO61825.1"/>
    </source>
</evidence>
<dbReference type="EMBL" id="AUNB01000001">
    <property type="protein sequence ID" value="KEO61825.1"/>
    <property type="molecule type" value="Genomic_DNA"/>
</dbReference>
<feature type="domain" description="N-acetyltransferase" evidence="2">
    <location>
        <begin position="32"/>
        <end position="195"/>
    </location>
</feature>
<dbReference type="Proteomes" id="UP000027471">
    <property type="component" value="Unassembled WGS sequence"/>
</dbReference>
<dbReference type="PANTHER" id="PTHR13947:SF37">
    <property type="entry name" value="LD18367P"/>
    <property type="match status" value="1"/>
</dbReference>
<reference evidence="3 4" key="1">
    <citation type="journal article" date="2015" name="Antonie Van Leeuwenhoek">
        <title>Thioclava indica sp. nov., isolated from surface seawater of the Indian Ocean.</title>
        <authorList>
            <person name="Liu Y."/>
            <person name="Lai Q."/>
            <person name="Du J."/>
            <person name="Xu H."/>
            <person name="Jiang L."/>
            <person name="Shao Z."/>
        </authorList>
    </citation>
    <scope>NUCLEOTIDE SEQUENCE [LARGE SCALE GENOMIC DNA]</scope>
    <source>
        <strain evidence="3 4">DT23-4</strain>
    </source>
</reference>
<protein>
    <recommendedName>
        <fullName evidence="2">N-acetyltransferase domain-containing protein</fullName>
    </recommendedName>
</protein>
<dbReference type="GO" id="GO:0008080">
    <property type="term" value="F:N-acetyltransferase activity"/>
    <property type="evidence" value="ECO:0007669"/>
    <property type="project" value="InterPro"/>
</dbReference>
<evidence type="ECO:0000313" key="4">
    <source>
        <dbReference type="Proteomes" id="UP000027471"/>
    </source>
</evidence>
<dbReference type="STRING" id="1353528.DT23_02285"/>
<dbReference type="AlphaFoldDB" id="A0A074K0U3"/>
<comment type="caution">
    <text evidence="3">The sequence shown here is derived from an EMBL/GenBank/DDBJ whole genome shotgun (WGS) entry which is preliminary data.</text>
</comment>
<proteinExistence type="predicted"/>
<keyword evidence="4" id="KW-1185">Reference proteome</keyword>
<name>A0A074K0U3_9RHOB</name>
<organism evidence="3 4">
    <name type="scientific">Thioclava indica</name>
    <dbReference type="NCBI Taxonomy" id="1353528"/>
    <lineage>
        <taxon>Bacteria</taxon>
        <taxon>Pseudomonadati</taxon>
        <taxon>Pseudomonadota</taxon>
        <taxon>Alphaproteobacteria</taxon>
        <taxon>Rhodobacterales</taxon>
        <taxon>Paracoccaceae</taxon>
        <taxon>Thioclava</taxon>
    </lineage>
</organism>
<evidence type="ECO:0000256" key="1">
    <source>
        <dbReference type="ARBA" id="ARBA00022679"/>
    </source>
</evidence>
<dbReference type="OrthoDB" id="273614at2"/>
<dbReference type="RefSeq" id="WP_051696975.1">
    <property type="nucleotide sequence ID" value="NZ_AUNB01000001.1"/>
</dbReference>
<dbReference type="SUPFAM" id="SSF55729">
    <property type="entry name" value="Acyl-CoA N-acyltransferases (Nat)"/>
    <property type="match status" value="1"/>
</dbReference>
<gene>
    <name evidence="3" type="ORF">DT23_02285</name>
</gene>
<dbReference type="InterPro" id="IPR000182">
    <property type="entry name" value="GNAT_dom"/>
</dbReference>
<evidence type="ECO:0000259" key="2">
    <source>
        <dbReference type="PROSITE" id="PS51186"/>
    </source>
</evidence>
<dbReference type="eggNOG" id="COG0456">
    <property type="taxonomic scope" value="Bacteria"/>
</dbReference>
<dbReference type="InterPro" id="IPR016181">
    <property type="entry name" value="Acyl_CoA_acyltransferase"/>
</dbReference>
<keyword evidence="1" id="KW-0808">Transferase</keyword>
<dbReference type="Gene3D" id="3.40.630.30">
    <property type="match status" value="1"/>
</dbReference>
<accession>A0A074K0U3</accession>
<dbReference type="InterPro" id="IPR050769">
    <property type="entry name" value="NAT_camello-type"/>
</dbReference>